<accession>A0A8D8CSS5</accession>
<protein>
    <submittedName>
        <fullName evidence="3">(northern house mosquito) hypothetical protein</fullName>
    </submittedName>
</protein>
<dbReference type="EMBL" id="HBUE01131723">
    <property type="protein sequence ID" value="CAG6496729.1"/>
    <property type="molecule type" value="Transcribed_RNA"/>
</dbReference>
<feature type="chain" id="PRO_5036260489" evidence="2">
    <location>
        <begin position="27"/>
        <end position="117"/>
    </location>
</feature>
<organism evidence="3">
    <name type="scientific">Culex pipiens</name>
    <name type="common">House mosquito</name>
    <dbReference type="NCBI Taxonomy" id="7175"/>
    <lineage>
        <taxon>Eukaryota</taxon>
        <taxon>Metazoa</taxon>
        <taxon>Ecdysozoa</taxon>
        <taxon>Arthropoda</taxon>
        <taxon>Hexapoda</taxon>
        <taxon>Insecta</taxon>
        <taxon>Pterygota</taxon>
        <taxon>Neoptera</taxon>
        <taxon>Endopterygota</taxon>
        <taxon>Diptera</taxon>
        <taxon>Nematocera</taxon>
        <taxon>Culicoidea</taxon>
        <taxon>Culicidae</taxon>
        <taxon>Culicinae</taxon>
        <taxon>Culicini</taxon>
        <taxon>Culex</taxon>
        <taxon>Culex</taxon>
    </lineage>
</organism>
<dbReference type="EMBL" id="HBUE01330524">
    <property type="protein sequence ID" value="CAG6593066.1"/>
    <property type="molecule type" value="Transcribed_RNA"/>
</dbReference>
<proteinExistence type="predicted"/>
<evidence type="ECO:0000256" key="1">
    <source>
        <dbReference type="SAM" id="Phobius"/>
    </source>
</evidence>
<evidence type="ECO:0000256" key="2">
    <source>
        <dbReference type="SAM" id="SignalP"/>
    </source>
</evidence>
<keyword evidence="1" id="KW-0812">Transmembrane</keyword>
<dbReference type="EMBL" id="HBUE01131720">
    <property type="protein sequence ID" value="CAG6496718.1"/>
    <property type="molecule type" value="Transcribed_RNA"/>
</dbReference>
<dbReference type="EMBL" id="HBUE01131717">
    <property type="protein sequence ID" value="CAG6496705.1"/>
    <property type="molecule type" value="Transcribed_RNA"/>
</dbReference>
<sequence>MSTIKLCRHNLEMVCILLRSLLLLRSFTFRSLDARFDSPNRLLWALVFLDDDSSPPLRSATLNPPPEAFLGSDSYKLSCSGPSSSSPSPPSTVLITPALALFISIVSSTLLALAMLI</sequence>
<dbReference type="EMBL" id="HBUE01131719">
    <property type="protein sequence ID" value="CAG6496712.1"/>
    <property type="molecule type" value="Transcribed_RNA"/>
</dbReference>
<evidence type="ECO:0000313" key="3">
    <source>
        <dbReference type="EMBL" id="CAG6496705.1"/>
    </source>
</evidence>
<name>A0A8D8CSS5_CULPI</name>
<reference evidence="3" key="1">
    <citation type="submission" date="2021-05" db="EMBL/GenBank/DDBJ databases">
        <authorList>
            <person name="Alioto T."/>
            <person name="Alioto T."/>
            <person name="Gomez Garrido J."/>
        </authorList>
    </citation>
    <scope>NUCLEOTIDE SEQUENCE</scope>
</reference>
<dbReference type="AlphaFoldDB" id="A0A8D8CSS5"/>
<feature type="signal peptide" evidence="2">
    <location>
        <begin position="1"/>
        <end position="26"/>
    </location>
</feature>
<dbReference type="EMBL" id="HBUE01223855">
    <property type="protein sequence ID" value="CAG6540995.1"/>
    <property type="molecule type" value="Transcribed_RNA"/>
</dbReference>
<keyword evidence="1" id="KW-1133">Transmembrane helix</keyword>
<keyword evidence="2" id="KW-0732">Signal</keyword>
<feature type="transmembrane region" description="Helical" evidence="1">
    <location>
        <begin position="94"/>
        <end position="116"/>
    </location>
</feature>
<keyword evidence="1" id="KW-0472">Membrane</keyword>